<reference evidence="1 2" key="1">
    <citation type="submission" date="2018-08" db="EMBL/GenBank/DDBJ databases">
        <title>A genome reference for cultivated species of the human gut microbiota.</title>
        <authorList>
            <person name="Zou Y."/>
            <person name="Xue W."/>
            <person name="Luo G."/>
        </authorList>
    </citation>
    <scope>NUCLEOTIDE SEQUENCE [LARGE SCALE GENOMIC DNA]</scope>
    <source>
        <strain evidence="1 2">AM30-13AC</strain>
    </source>
</reference>
<name>A0A414HVQ1_9FIRM</name>
<dbReference type="Proteomes" id="UP000284835">
    <property type="component" value="Unassembled WGS sequence"/>
</dbReference>
<gene>
    <name evidence="1" type="ORF">DW775_13250</name>
</gene>
<comment type="caution">
    <text evidence="1">The sequence shown here is derived from an EMBL/GenBank/DDBJ whole genome shotgun (WGS) entry which is preliminary data.</text>
</comment>
<accession>A0A414HVQ1</accession>
<evidence type="ECO:0000313" key="2">
    <source>
        <dbReference type="Proteomes" id="UP000284835"/>
    </source>
</evidence>
<proteinExistence type="predicted"/>
<dbReference type="EMBL" id="QSJS01000022">
    <property type="protein sequence ID" value="RHD92005.1"/>
    <property type="molecule type" value="Genomic_DNA"/>
</dbReference>
<protein>
    <submittedName>
        <fullName evidence="1">DUF2971 domain-containing protein</fullName>
    </submittedName>
</protein>
<evidence type="ECO:0000313" key="1">
    <source>
        <dbReference type="EMBL" id="RHD92005.1"/>
    </source>
</evidence>
<organism evidence="1 2">
    <name type="scientific">Agathobacter rectalis</name>
    <dbReference type="NCBI Taxonomy" id="39491"/>
    <lineage>
        <taxon>Bacteria</taxon>
        <taxon>Bacillati</taxon>
        <taxon>Bacillota</taxon>
        <taxon>Clostridia</taxon>
        <taxon>Lachnospirales</taxon>
        <taxon>Lachnospiraceae</taxon>
        <taxon>Agathobacter</taxon>
    </lineage>
</organism>
<dbReference type="RefSeq" id="WP_118084305.1">
    <property type="nucleotide sequence ID" value="NZ_QSJS01000022.1"/>
</dbReference>
<sequence length="277" mass="32934">MDYLYHYTSIETLALILSNKTLCFNNLLNVDDIEEAETSDMGKFGRFVYASCWTNDERESIPLWNLYTPDMHGVRIKLPVFPFKRYSYKKGEYFLENDVETYINIEKLYKENKVSIVANQPQLVEIEYTADPEKLYPKVRTLSSESQFQHYLSSEESNNVNFNVSYSFKDVGKYKRKEWSFQKEWRYIYSVSPMGEKELNPPTLEKHRELIRRIEDREYKPPYTRMFLELDDNSLKNIEVLCGPRMNDAEKVVVKALLEKYCPSGIYKESTLKINRK</sequence>
<dbReference type="AlphaFoldDB" id="A0A414HVQ1"/>